<dbReference type="Proteomes" id="UP000765509">
    <property type="component" value="Unassembled WGS sequence"/>
</dbReference>
<gene>
    <name evidence="1" type="ORF">O181_004512</name>
</gene>
<reference evidence="1" key="1">
    <citation type="submission" date="2021-03" db="EMBL/GenBank/DDBJ databases">
        <title>Draft genome sequence of rust myrtle Austropuccinia psidii MF-1, a brazilian biotype.</title>
        <authorList>
            <person name="Quecine M.C."/>
            <person name="Pachon D.M.R."/>
            <person name="Bonatelli M.L."/>
            <person name="Correr F.H."/>
            <person name="Franceschini L.M."/>
            <person name="Leite T.F."/>
            <person name="Margarido G.R.A."/>
            <person name="Almeida C.A."/>
            <person name="Ferrarezi J.A."/>
            <person name="Labate C.A."/>
        </authorList>
    </citation>
    <scope>NUCLEOTIDE SEQUENCE</scope>
    <source>
        <strain evidence="1">MF-1</strain>
    </source>
</reference>
<organism evidence="1 2">
    <name type="scientific">Austropuccinia psidii MF-1</name>
    <dbReference type="NCBI Taxonomy" id="1389203"/>
    <lineage>
        <taxon>Eukaryota</taxon>
        <taxon>Fungi</taxon>
        <taxon>Dikarya</taxon>
        <taxon>Basidiomycota</taxon>
        <taxon>Pucciniomycotina</taxon>
        <taxon>Pucciniomycetes</taxon>
        <taxon>Pucciniales</taxon>
        <taxon>Sphaerophragmiaceae</taxon>
        <taxon>Austropuccinia</taxon>
    </lineage>
</organism>
<dbReference type="EMBL" id="AVOT02000882">
    <property type="protein sequence ID" value="MBW0464797.1"/>
    <property type="molecule type" value="Genomic_DNA"/>
</dbReference>
<comment type="caution">
    <text evidence="1">The sequence shown here is derived from an EMBL/GenBank/DDBJ whole genome shotgun (WGS) entry which is preliminary data.</text>
</comment>
<proteinExistence type="predicted"/>
<accession>A0A9Q3BGD9</accession>
<evidence type="ECO:0000313" key="1">
    <source>
        <dbReference type="EMBL" id="MBW0464797.1"/>
    </source>
</evidence>
<keyword evidence="2" id="KW-1185">Reference proteome</keyword>
<protein>
    <submittedName>
        <fullName evidence="1">Uncharacterized protein</fullName>
    </submittedName>
</protein>
<evidence type="ECO:0000313" key="2">
    <source>
        <dbReference type="Proteomes" id="UP000765509"/>
    </source>
</evidence>
<name>A0A9Q3BGD9_9BASI</name>
<sequence length="149" mass="17014">MSFSSWLGGYPRISQGTIGKLGEESVEEEGSEDMELEAALEDTYEAPEAPNLCLSNQPPVSPYKQSLLKMMQKMSQSMNNLTQKVSPRDPLKAQYLKNTFIKAPYSFDGMQAHILRVFIQYFQLIFHNYHTKCISHKKKVFYSTSFLTG</sequence>
<dbReference type="AlphaFoldDB" id="A0A9Q3BGD9"/>